<proteinExistence type="predicted"/>
<feature type="domain" description="SnoaL-like" evidence="2">
    <location>
        <begin position="26"/>
        <end position="133"/>
    </location>
</feature>
<name>A0ABS8P1S1_9PSEU</name>
<dbReference type="EMBL" id="JAJNDB010000001">
    <property type="protein sequence ID" value="MCD2192013.1"/>
    <property type="molecule type" value="Genomic_DNA"/>
</dbReference>
<keyword evidence="4" id="KW-1185">Reference proteome</keyword>
<reference evidence="3 4" key="1">
    <citation type="submission" date="2021-11" db="EMBL/GenBank/DDBJ databases">
        <title>Draft genome sequence of Actinomycetospora sp. SF1 isolated from the rhizosphere soil.</title>
        <authorList>
            <person name="Duangmal K."/>
            <person name="Chantavorakit T."/>
        </authorList>
    </citation>
    <scope>NUCLEOTIDE SEQUENCE [LARGE SCALE GENOMIC DNA]</scope>
    <source>
        <strain evidence="3 4">TBRC 5722</strain>
    </source>
</reference>
<evidence type="ECO:0000313" key="4">
    <source>
        <dbReference type="Proteomes" id="UP001199469"/>
    </source>
</evidence>
<dbReference type="SUPFAM" id="SSF54427">
    <property type="entry name" value="NTF2-like"/>
    <property type="match status" value="2"/>
</dbReference>
<dbReference type="PANTHER" id="PTHR41252:SF1">
    <property type="entry name" value="BLR2505 PROTEIN"/>
    <property type="match status" value="1"/>
</dbReference>
<sequence length="276" mass="30037">MTTTPSPRPTATIDTAPDDDPKVASVQRLYAAFGRGDLDGVLAELAEDVDWAAEAAGTGAPWYGSYRGRDAVPGFFAAIASTVDIDYLDVVGCTCGGDDVIATVRWAYTVKATGRRAEMYMQHWWRFADGRIVFFRGSEDSAQSVAAFAPSLVEIVRDGYDAFSRGDIPAVLATFADTAQWYSPDELPTGGTFRGPAEIAAFFSALPAHYDELQVHPERFHAAGDRVVVEGHHTGRVAGAPFDVGFVHVWTMQDRSVVEFREYMDSGKLLPLFGPR</sequence>
<dbReference type="RefSeq" id="WP_230729704.1">
    <property type="nucleotide sequence ID" value="NZ_JAJNDB010000001.1"/>
</dbReference>
<feature type="region of interest" description="Disordered" evidence="1">
    <location>
        <begin position="1"/>
        <end position="20"/>
    </location>
</feature>
<dbReference type="Proteomes" id="UP001199469">
    <property type="component" value="Unassembled WGS sequence"/>
</dbReference>
<organism evidence="3 4">
    <name type="scientific">Actinomycetospora endophytica</name>
    <dbReference type="NCBI Taxonomy" id="2291215"/>
    <lineage>
        <taxon>Bacteria</taxon>
        <taxon>Bacillati</taxon>
        <taxon>Actinomycetota</taxon>
        <taxon>Actinomycetes</taxon>
        <taxon>Pseudonocardiales</taxon>
        <taxon>Pseudonocardiaceae</taxon>
        <taxon>Actinomycetospora</taxon>
    </lineage>
</organism>
<dbReference type="Gene3D" id="3.10.450.50">
    <property type="match status" value="2"/>
</dbReference>
<evidence type="ECO:0000313" key="3">
    <source>
        <dbReference type="EMBL" id="MCD2192013.1"/>
    </source>
</evidence>
<gene>
    <name evidence="3" type="ORF">LQ327_01230</name>
</gene>
<feature type="domain" description="SnoaL-like" evidence="2">
    <location>
        <begin position="156"/>
        <end position="259"/>
    </location>
</feature>
<evidence type="ECO:0000259" key="2">
    <source>
        <dbReference type="Pfam" id="PF12680"/>
    </source>
</evidence>
<protein>
    <submittedName>
        <fullName evidence="3">Nuclear transport factor 2 family protein</fullName>
    </submittedName>
</protein>
<dbReference type="InterPro" id="IPR037401">
    <property type="entry name" value="SnoaL-like"/>
</dbReference>
<dbReference type="PANTHER" id="PTHR41252">
    <property type="entry name" value="BLR2505 PROTEIN"/>
    <property type="match status" value="1"/>
</dbReference>
<dbReference type="InterPro" id="IPR032710">
    <property type="entry name" value="NTF2-like_dom_sf"/>
</dbReference>
<accession>A0ABS8P1S1</accession>
<comment type="caution">
    <text evidence="3">The sequence shown here is derived from an EMBL/GenBank/DDBJ whole genome shotgun (WGS) entry which is preliminary data.</text>
</comment>
<evidence type="ECO:0000256" key="1">
    <source>
        <dbReference type="SAM" id="MobiDB-lite"/>
    </source>
</evidence>
<dbReference type="Pfam" id="PF12680">
    <property type="entry name" value="SnoaL_2"/>
    <property type="match status" value="2"/>
</dbReference>